<evidence type="ECO:0000256" key="1">
    <source>
        <dbReference type="SAM" id="MobiDB-lite"/>
    </source>
</evidence>
<organism evidence="2 3">
    <name type="scientific">Acaromyces ingoldii</name>
    <dbReference type="NCBI Taxonomy" id="215250"/>
    <lineage>
        <taxon>Eukaryota</taxon>
        <taxon>Fungi</taxon>
        <taxon>Dikarya</taxon>
        <taxon>Basidiomycota</taxon>
        <taxon>Ustilaginomycotina</taxon>
        <taxon>Exobasidiomycetes</taxon>
        <taxon>Exobasidiales</taxon>
        <taxon>Cryptobasidiaceae</taxon>
        <taxon>Acaromyces</taxon>
    </lineage>
</organism>
<reference evidence="2 3" key="1">
    <citation type="journal article" date="2018" name="Mol. Biol. Evol.">
        <title>Broad Genomic Sampling Reveals a Smut Pathogenic Ancestry of the Fungal Clade Ustilaginomycotina.</title>
        <authorList>
            <person name="Kijpornyongpan T."/>
            <person name="Mondo S.J."/>
            <person name="Barry K."/>
            <person name="Sandor L."/>
            <person name="Lee J."/>
            <person name="Lipzen A."/>
            <person name="Pangilinan J."/>
            <person name="LaButti K."/>
            <person name="Hainaut M."/>
            <person name="Henrissat B."/>
            <person name="Grigoriev I.V."/>
            <person name="Spatafora J.W."/>
            <person name="Aime M.C."/>
        </authorList>
    </citation>
    <scope>NUCLEOTIDE SEQUENCE [LARGE SCALE GENOMIC DNA]</scope>
    <source>
        <strain evidence="2 3">MCA 4198</strain>
    </source>
</reference>
<feature type="compositionally biased region" description="Polar residues" evidence="1">
    <location>
        <begin position="322"/>
        <end position="333"/>
    </location>
</feature>
<feature type="region of interest" description="Disordered" evidence="1">
    <location>
        <begin position="178"/>
        <end position="229"/>
    </location>
</feature>
<keyword evidence="3" id="KW-1185">Reference proteome</keyword>
<dbReference type="OrthoDB" id="2556027at2759"/>
<gene>
    <name evidence="2" type="ORF">FA10DRAFT_283820</name>
</gene>
<accession>A0A316Z216</accession>
<dbReference type="GeneID" id="37045788"/>
<dbReference type="EMBL" id="KZ819634">
    <property type="protein sequence ID" value="PWN94223.1"/>
    <property type="molecule type" value="Genomic_DNA"/>
</dbReference>
<feature type="region of interest" description="Disordered" evidence="1">
    <location>
        <begin position="250"/>
        <end position="483"/>
    </location>
</feature>
<sequence>MVAATATAYAASPAGLVASDEGHEAHFPAPVARAHDFDDEVVPALRKRLEEESRRLASRMSRLDSSTQYAAEKHDDGLGAPSSMMVGEAMWTDAPSDFSPGVGASRSLRPPTAGLPSRRTSEILQDGLGSDELIPSEWATGSSARFRSPANTIGASAGGSGSYRGAATHEKYYTISPSSSFTSFPQRVSPTNLAPSGQDSVAIARERARRLASQKPSHQGASASGKINGDDVFYFNEDIARARGERIEDDAFLDAQGHEEDVYGDSEGYPSGDEKHWQGRGAGRQRTSSTPAQSQQQLGKRKLQDHRKPATGANERLDKPRSTSISGGRTTPSKIPLPVSGSMAKYHPEYAGQIRRSKSGPLLSTFDTVSGEEGEEPLQLPTTPPHQDGNIMANDKSHNDGSPKNASSLTVHKKKKTARDQRRSASEKVPKRSATQTLRNSPPTQDVLDEFGPLGGVPRSMRNRDTRAEGRISEGAARETQNPWDEEILPVVAKRLAQEKMLDGDPRLSRVEGLIDTWDRDGNPLSKSMLVLKQRAREQKEAAAAAAAAAASQDEAEGDRAAVGIALSSNDADSNKNKRTSRLPIQAQQQRGSYRNKEDGPDTIEMTNARQQEQVITSASQKHQQAQQNKANSKQDDEGAGCCKCTIM</sequence>
<feature type="compositionally biased region" description="Low complexity" evidence="1">
    <location>
        <begin position="618"/>
        <end position="632"/>
    </location>
</feature>
<feature type="region of interest" description="Disordered" evidence="1">
    <location>
        <begin position="54"/>
        <end position="82"/>
    </location>
</feature>
<dbReference type="Proteomes" id="UP000245768">
    <property type="component" value="Unassembled WGS sequence"/>
</dbReference>
<feature type="compositionally biased region" description="Polar residues" evidence="1">
    <location>
        <begin position="186"/>
        <end position="199"/>
    </location>
</feature>
<evidence type="ECO:0000313" key="2">
    <source>
        <dbReference type="EMBL" id="PWN94223.1"/>
    </source>
</evidence>
<name>A0A316Z216_9BASI</name>
<feature type="compositionally biased region" description="Polar residues" evidence="1">
    <location>
        <begin position="433"/>
        <end position="444"/>
    </location>
</feature>
<dbReference type="InParanoid" id="A0A316Z216"/>
<feature type="compositionally biased region" description="Basic and acidic residues" evidence="1">
    <location>
        <begin position="462"/>
        <end position="472"/>
    </location>
</feature>
<feature type="compositionally biased region" description="Polar residues" evidence="1">
    <location>
        <begin position="605"/>
        <end position="617"/>
    </location>
</feature>
<feature type="region of interest" description="Disordered" evidence="1">
    <location>
        <begin position="567"/>
        <end position="640"/>
    </location>
</feature>
<dbReference type="RefSeq" id="XP_025381421.1">
    <property type="nucleotide sequence ID" value="XM_025523872.1"/>
</dbReference>
<dbReference type="AlphaFoldDB" id="A0A316Z216"/>
<feature type="compositionally biased region" description="Polar residues" evidence="1">
    <location>
        <begin position="285"/>
        <end position="298"/>
    </location>
</feature>
<protein>
    <submittedName>
        <fullName evidence="2">Uncharacterized protein</fullName>
    </submittedName>
</protein>
<feature type="region of interest" description="Disordered" evidence="1">
    <location>
        <begin position="96"/>
        <end position="135"/>
    </location>
</feature>
<evidence type="ECO:0000313" key="3">
    <source>
        <dbReference type="Proteomes" id="UP000245768"/>
    </source>
</evidence>
<proteinExistence type="predicted"/>
<feature type="compositionally biased region" description="Basic and acidic residues" evidence="1">
    <location>
        <begin position="418"/>
        <end position="430"/>
    </location>
</feature>